<comment type="similarity">
    <text evidence="1">Belongs to the AHA1 family.</text>
</comment>
<evidence type="ECO:0000313" key="4">
    <source>
        <dbReference type="Proteomes" id="UP000198984"/>
    </source>
</evidence>
<evidence type="ECO:0000259" key="2">
    <source>
        <dbReference type="Pfam" id="PF08327"/>
    </source>
</evidence>
<dbReference type="CDD" id="cd07814">
    <property type="entry name" value="SRPBCC_CalC_Aha1-like"/>
    <property type="match status" value="1"/>
</dbReference>
<dbReference type="STRING" id="573321.SAMN04488505_102608"/>
<accession>A0A1H7REJ4</accession>
<dbReference type="InterPro" id="IPR023393">
    <property type="entry name" value="START-like_dom_sf"/>
</dbReference>
<dbReference type="RefSeq" id="WP_089910192.1">
    <property type="nucleotide sequence ID" value="NZ_FOBB01000002.1"/>
</dbReference>
<dbReference type="SUPFAM" id="SSF55961">
    <property type="entry name" value="Bet v1-like"/>
    <property type="match status" value="1"/>
</dbReference>
<dbReference type="Proteomes" id="UP000198984">
    <property type="component" value="Unassembled WGS sequence"/>
</dbReference>
<keyword evidence="4" id="KW-1185">Reference proteome</keyword>
<dbReference type="EMBL" id="FOBB01000002">
    <property type="protein sequence ID" value="SEL58408.1"/>
    <property type="molecule type" value="Genomic_DNA"/>
</dbReference>
<feature type="domain" description="Activator of Hsp90 ATPase homologue 1/2-like C-terminal" evidence="2">
    <location>
        <begin position="11"/>
        <end position="143"/>
    </location>
</feature>
<reference evidence="3 4" key="1">
    <citation type="submission" date="2016-10" db="EMBL/GenBank/DDBJ databases">
        <authorList>
            <person name="de Groot N.N."/>
        </authorList>
    </citation>
    <scope>NUCLEOTIDE SEQUENCE [LARGE SCALE GENOMIC DNA]</scope>
    <source>
        <strain evidence="3 4">DSM 21039</strain>
    </source>
</reference>
<dbReference type="OrthoDB" id="2355173at2"/>
<evidence type="ECO:0000313" key="3">
    <source>
        <dbReference type="EMBL" id="SEL58408.1"/>
    </source>
</evidence>
<dbReference type="Pfam" id="PF08327">
    <property type="entry name" value="AHSA1"/>
    <property type="match status" value="1"/>
</dbReference>
<dbReference type="AlphaFoldDB" id="A0A1H7REJ4"/>
<evidence type="ECO:0000256" key="1">
    <source>
        <dbReference type="ARBA" id="ARBA00006817"/>
    </source>
</evidence>
<sequence length="146" mass="16857">MEKQVFKIAVNAPREKVWNILWNDASYRDWTSVFSEGSRAETDWKKGSKVLFLDHKNEGMVSTIAENIPNEYMSIKHLGFVKNGVEDMESPGVKEWAGSHENYTLKTVDGQTELTVDMDITEQYKDYFQQTFPKALDRVKTLAENN</sequence>
<dbReference type="Gene3D" id="3.30.530.20">
    <property type="match status" value="1"/>
</dbReference>
<protein>
    <submittedName>
        <fullName evidence="3">Activator of Hsp90 ATPase homolog 1-like protein</fullName>
    </submittedName>
</protein>
<gene>
    <name evidence="3" type="ORF">SAMN04488505_102608</name>
</gene>
<organism evidence="3 4">
    <name type="scientific">Chitinophaga rupis</name>
    <dbReference type="NCBI Taxonomy" id="573321"/>
    <lineage>
        <taxon>Bacteria</taxon>
        <taxon>Pseudomonadati</taxon>
        <taxon>Bacteroidota</taxon>
        <taxon>Chitinophagia</taxon>
        <taxon>Chitinophagales</taxon>
        <taxon>Chitinophagaceae</taxon>
        <taxon>Chitinophaga</taxon>
    </lineage>
</organism>
<proteinExistence type="inferred from homology"/>
<dbReference type="InterPro" id="IPR013538">
    <property type="entry name" value="ASHA1/2-like_C"/>
</dbReference>
<name>A0A1H7REJ4_9BACT</name>